<evidence type="ECO:0000313" key="5">
    <source>
        <dbReference type="EMBL" id="KAF2859116.1"/>
    </source>
</evidence>
<dbReference type="Proteomes" id="UP000799421">
    <property type="component" value="Unassembled WGS sequence"/>
</dbReference>
<evidence type="ECO:0000313" key="6">
    <source>
        <dbReference type="Proteomes" id="UP000799421"/>
    </source>
</evidence>
<gene>
    <name evidence="5" type="ORF">K470DRAFT_271831</name>
</gene>
<dbReference type="Pfam" id="PF11935">
    <property type="entry name" value="SYMPK_PTA1_N"/>
    <property type="match status" value="1"/>
</dbReference>
<keyword evidence="2" id="KW-0507">mRNA processing</keyword>
<organism evidence="5 6">
    <name type="scientific">Piedraia hortae CBS 480.64</name>
    <dbReference type="NCBI Taxonomy" id="1314780"/>
    <lineage>
        <taxon>Eukaryota</taxon>
        <taxon>Fungi</taxon>
        <taxon>Dikarya</taxon>
        <taxon>Ascomycota</taxon>
        <taxon>Pezizomycotina</taxon>
        <taxon>Dothideomycetes</taxon>
        <taxon>Dothideomycetidae</taxon>
        <taxon>Capnodiales</taxon>
        <taxon>Piedraiaceae</taxon>
        <taxon>Piedraia</taxon>
    </lineage>
</organism>
<sequence>MVDVQKTLRQLEQARRICLNDVAIYAQVVPGILNVISPQAHVSLRRWGSDFLAEAFASPVFRAEEKLKLSLSVLDTVNGYLARRDAFGEDEDPAVVKSAVQCAASLYPLVFSHNVQNPDEAAWSKMTAVKANILRRMDDGPAGVRICCIKFATRVVQMQTPGAVPDPRKPETFEISLLSVPRDHSVLSYANLEAEASGLLDRLLAGMQENSTDALLVTATLNGLSVLLQRRMSVSGKILNALLNFDPFMLARSPPMSGRDKLSVKGMARTTMSLLINVHKRTPSHAQGGRIQQRVDQLRQGLNEMAAEVGVGKRKSGLDEPIDGLDNAKRRKLDLEASNGTAGGITIPPLPPGPVTVAQLFTLTTDPGIISFNVKTLPQEVMVRLTGPLLNSIDTSRLNAAINAVRTRYLEVERRPPLSPLSDDGDYDPALVDDGGKREEFVNITRLERPGPMTNMERDFCRKSVAQRLEQDLKMFATTKKAETSGFNYVATIGTDREAWVTLLIRLATRIGEPGPASPKSQTIQTFIRSFLMNYIMNDWRRNLDVAIAWCNEEWYADMVRWRSSNESKTPTAKQVASYAHTSLTLLSNLSIYLDSTDTRYLTRFLSEIPCLFKEHFTLVKKIADDPDRVATAANALYYLVLWKPPVREPALDLMQSIYTDLGKRDEDKEGTATKILRKALAKWRPDGPWR</sequence>
<proteinExistence type="predicted"/>
<keyword evidence="6" id="KW-1185">Reference proteome</keyword>
<dbReference type="OrthoDB" id="331600at2759"/>
<name>A0A6A7BUV7_9PEZI</name>
<dbReference type="EMBL" id="MU005997">
    <property type="protein sequence ID" value="KAF2859116.1"/>
    <property type="molecule type" value="Genomic_DNA"/>
</dbReference>
<dbReference type="PANTHER" id="PTHR15245">
    <property type="entry name" value="SYMPLEKIN-RELATED"/>
    <property type="match status" value="1"/>
</dbReference>
<dbReference type="GO" id="GO:0006397">
    <property type="term" value="P:mRNA processing"/>
    <property type="evidence" value="ECO:0007669"/>
    <property type="project" value="UniProtKB-KW"/>
</dbReference>
<dbReference type="InterPro" id="IPR032460">
    <property type="entry name" value="Symplekin/Pta1_N"/>
</dbReference>
<evidence type="ECO:0000256" key="1">
    <source>
        <dbReference type="ARBA" id="ARBA00004123"/>
    </source>
</evidence>
<evidence type="ECO:0000256" key="2">
    <source>
        <dbReference type="ARBA" id="ARBA00022664"/>
    </source>
</evidence>
<evidence type="ECO:0000259" key="4">
    <source>
        <dbReference type="Pfam" id="PF11935"/>
    </source>
</evidence>
<evidence type="ECO:0000256" key="3">
    <source>
        <dbReference type="ARBA" id="ARBA00023242"/>
    </source>
</evidence>
<keyword evidence="3" id="KW-0539">Nucleus</keyword>
<accession>A0A6A7BUV7</accession>
<comment type="subcellular location">
    <subcellularLocation>
        <location evidence="1">Nucleus</location>
    </subcellularLocation>
</comment>
<dbReference type="PANTHER" id="PTHR15245:SF20">
    <property type="entry name" value="SYMPLEKIN"/>
    <property type="match status" value="1"/>
</dbReference>
<dbReference type="InterPro" id="IPR021850">
    <property type="entry name" value="Symplekin/Pta1"/>
</dbReference>
<dbReference type="Gene3D" id="1.25.10.10">
    <property type="entry name" value="Leucine-rich Repeat Variant"/>
    <property type="match status" value="1"/>
</dbReference>
<feature type="domain" description="Symplekin/Pta1 N-terminal" evidence="4">
    <location>
        <begin position="92"/>
        <end position="308"/>
    </location>
</feature>
<protein>
    <recommendedName>
        <fullName evidence="4">Symplekin/Pta1 N-terminal domain-containing protein</fullName>
    </recommendedName>
</protein>
<dbReference type="GO" id="GO:0005847">
    <property type="term" value="C:mRNA cleavage and polyadenylation specificity factor complex"/>
    <property type="evidence" value="ECO:0007669"/>
    <property type="project" value="TreeGrafter"/>
</dbReference>
<reference evidence="5" key="1">
    <citation type="journal article" date="2020" name="Stud. Mycol.">
        <title>101 Dothideomycetes genomes: a test case for predicting lifestyles and emergence of pathogens.</title>
        <authorList>
            <person name="Haridas S."/>
            <person name="Albert R."/>
            <person name="Binder M."/>
            <person name="Bloem J."/>
            <person name="Labutti K."/>
            <person name="Salamov A."/>
            <person name="Andreopoulos B."/>
            <person name="Baker S."/>
            <person name="Barry K."/>
            <person name="Bills G."/>
            <person name="Bluhm B."/>
            <person name="Cannon C."/>
            <person name="Castanera R."/>
            <person name="Culley D."/>
            <person name="Daum C."/>
            <person name="Ezra D."/>
            <person name="Gonzalez J."/>
            <person name="Henrissat B."/>
            <person name="Kuo A."/>
            <person name="Liang C."/>
            <person name="Lipzen A."/>
            <person name="Lutzoni F."/>
            <person name="Magnuson J."/>
            <person name="Mondo S."/>
            <person name="Nolan M."/>
            <person name="Ohm R."/>
            <person name="Pangilinan J."/>
            <person name="Park H.-J."/>
            <person name="Ramirez L."/>
            <person name="Alfaro M."/>
            <person name="Sun H."/>
            <person name="Tritt A."/>
            <person name="Yoshinaga Y."/>
            <person name="Zwiers L.-H."/>
            <person name="Turgeon B."/>
            <person name="Goodwin S."/>
            <person name="Spatafora J."/>
            <person name="Crous P."/>
            <person name="Grigoriev I."/>
        </authorList>
    </citation>
    <scope>NUCLEOTIDE SEQUENCE</scope>
    <source>
        <strain evidence="5">CBS 480.64</strain>
    </source>
</reference>
<dbReference type="InterPro" id="IPR011989">
    <property type="entry name" value="ARM-like"/>
</dbReference>
<dbReference type="AlphaFoldDB" id="A0A6A7BUV7"/>